<dbReference type="PANTHER" id="PTHR33564:SF11">
    <property type="entry name" value="OS06G0604600 PROTEIN"/>
    <property type="match status" value="1"/>
</dbReference>
<protein>
    <submittedName>
        <fullName evidence="3">CDK5 regulatory subunit-associated protein 1</fullName>
    </submittedName>
</protein>
<feature type="region of interest" description="Disordered" evidence="1">
    <location>
        <begin position="97"/>
        <end position="128"/>
    </location>
</feature>
<dbReference type="AlphaFoldDB" id="A0A1D1YVJ7"/>
<keyword evidence="2" id="KW-0812">Transmembrane</keyword>
<evidence type="ECO:0000256" key="2">
    <source>
        <dbReference type="SAM" id="Phobius"/>
    </source>
</evidence>
<reference evidence="3" key="1">
    <citation type="submission" date="2015-07" db="EMBL/GenBank/DDBJ databases">
        <title>Transcriptome Assembly of Anthurium amnicola.</title>
        <authorList>
            <person name="Suzuki J."/>
        </authorList>
    </citation>
    <scope>NUCLEOTIDE SEQUENCE</scope>
</reference>
<feature type="non-terminal residue" evidence="3">
    <location>
        <position position="1"/>
    </location>
</feature>
<evidence type="ECO:0000256" key="1">
    <source>
        <dbReference type="SAM" id="MobiDB-lite"/>
    </source>
</evidence>
<accession>A0A1D1YVJ7</accession>
<sequence length="208" mass="22156">PSVMPQTKTRQKGPNLLGTSHKVGKPLPPSPARQHPPPHLKEPSLLSRRGIVFSVAVGCPRPRKAFGLMGPHGAFLATAMAVSGTVVVLLLCRQHRPATPEPPATGSLRPCISGGKEREAAKRRKRERRVHFAEQVVELRAEGGNAEEEEGGHGPVVVAAAAAGATTRVRRGWSGCGRQARGGGMPANRAALYSGILRDRLHRMACSY</sequence>
<feature type="compositionally biased region" description="Pro residues" evidence="1">
    <location>
        <begin position="26"/>
        <end position="37"/>
    </location>
</feature>
<keyword evidence="2" id="KW-0472">Membrane</keyword>
<proteinExistence type="predicted"/>
<gene>
    <name evidence="3" type="primary">Cdk5rap1</name>
    <name evidence="3" type="ORF">g.27622</name>
</gene>
<name>A0A1D1YVJ7_9ARAE</name>
<keyword evidence="2" id="KW-1133">Transmembrane helix</keyword>
<feature type="region of interest" description="Disordered" evidence="1">
    <location>
        <begin position="1"/>
        <end position="45"/>
    </location>
</feature>
<organism evidence="3">
    <name type="scientific">Anthurium amnicola</name>
    <dbReference type="NCBI Taxonomy" id="1678845"/>
    <lineage>
        <taxon>Eukaryota</taxon>
        <taxon>Viridiplantae</taxon>
        <taxon>Streptophyta</taxon>
        <taxon>Embryophyta</taxon>
        <taxon>Tracheophyta</taxon>
        <taxon>Spermatophyta</taxon>
        <taxon>Magnoliopsida</taxon>
        <taxon>Liliopsida</taxon>
        <taxon>Araceae</taxon>
        <taxon>Pothoideae</taxon>
        <taxon>Potheae</taxon>
        <taxon>Anthurium</taxon>
    </lineage>
</organism>
<dbReference type="PANTHER" id="PTHR33564">
    <property type="entry name" value="TRANSMEMBRANE PROTEIN"/>
    <property type="match status" value="1"/>
</dbReference>
<evidence type="ECO:0000313" key="3">
    <source>
        <dbReference type="EMBL" id="JAT58636.1"/>
    </source>
</evidence>
<feature type="transmembrane region" description="Helical" evidence="2">
    <location>
        <begin position="73"/>
        <end position="92"/>
    </location>
</feature>
<dbReference type="EMBL" id="GDJX01009300">
    <property type="protein sequence ID" value="JAT58636.1"/>
    <property type="molecule type" value="Transcribed_RNA"/>
</dbReference>